<dbReference type="EMBL" id="CAJVCH010548134">
    <property type="protein sequence ID" value="CAG7828590.1"/>
    <property type="molecule type" value="Genomic_DNA"/>
</dbReference>
<evidence type="ECO:0000313" key="1">
    <source>
        <dbReference type="EMBL" id="CAG7828590.1"/>
    </source>
</evidence>
<gene>
    <name evidence="1" type="ORF">AFUS01_LOCUS38508</name>
</gene>
<dbReference type="OrthoDB" id="8051532at2759"/>
<dbReference type="AlphaFoldDB" id="A0A8J2LUX7"/>
<comment type="caution">
    <text evidence="1">The sequence shown here is derived from an EMBL/GenBank/DDBJ whole genome shotgun (WGS) entry which is preliminary data.</text>
</comment>
<dbReference type="PANTHER" id="PTHR47331">
    <property type="entry name" value="PHD-TYPE DOMAIN-CONTAINING PROTEIN"/>
    <property type="match status" value="1"/>
</dbReference>
<proteinExistence type="predicted"/>
<sequence length="242" mass="27328">MLRVTFSTAAAPFLATNTLTQLASDNANFFPQASQVLKEDSYVDDIVTGENTEERLLSLQSDLNKITKSGGFELCKWVAYRDHVMNSIPKEVRGTLDPLCLDVDNSVKTLGIQWHPAVDNFGFKVQLHGFSYAAAVYIRSVTVEKLRYIFLAWINSASYKWKPFVANRITEIHECRPVPKWHHINGKGNPADLPSRGISPPDLQGNNLWWHGPALLHATYHAKDIDQSQVPPEALVEQRYRL</sequence>
<organism evidence="1 2">
    <name type="scientific">Allacma fusca</name>
    <dbReference type="NCBI Taxonomy" id="39272"/>
    <lineage>
        <taxon>Eukaryota</taxon>
        <taxon>Metazoa</taxon>
        <taxon>Ecdysozoa</taxon>
        <taxon>Arthropoda</taxon>
        <taxon>Hexapoda</taxon>
        <taxon>Collembola</taxon>
        <taxon>Symphypleona</taxon>
        <taxon>Sminthuridae</taxon>
        <taxon>Allacma</taxon>
    </lineage>
</organism>
<protein>
    <submittedName>
        <fullName evidence="1">Uncharacterized protein</fullName>
    </submittedName>
</protein>
<name>A0A8J2LUX7_9HEXA</name>
<dbReference type="Proteomes" id="UP000708208">
    <property type="component" value="Unassembled WGS sequence"/>
</dbReference>
<accession>A0A8J2LUX7</accession>
<reference evidence="1" key="1">
    <citation type="submission" date="2021-06" db="EMBL/GenBank/DDBJ databases">
        <authorList>
            <person name="Hodson N. C."/>
            <person name="Mongue J. A."/>
            <person name="Jaron S. K."/>
        </authorList>
    </citation>
    <scope>NUCLEOTIDE SEQUENCE</scope>
</reference>
<keyword evidence="2" id="KW-1185">Reference proteome</keyword>
<evidence type="ECO:0000313" key="2">
    <source>
        <dbReference type="Proteomes" id="UP000708208"/>
    </source>
</evidence>